<evidence type="ECO:0000256" key="1">
    <source>
        <dbReference type="ARBA" id="ARBA00022801"/>
    </source>
</evidence>
<evidence type="ECO:0000313" key="6">
    <source>
        <dbReference type="Proteomes" id="UP000706039"/>
    </source>
</evidence>
<reference evidence="5 6" key="1">
    <citation type="submission" date="2021-08" db="EMBL/GenBank/DDBJ databases">
        <authorList>
            <person name="Tuo L."/>
        </authorList>
    </citation>
    <scope>NUCLEOTIDE SEQUENCE [LARGE SCALE GENOMIC DNA]</scope>
    <source>
        <strain evidence="5 6">JCM 31229</strain>
    </source>
</reference>
<evidence type="ECO:0000256" key="4">
    <source>
        <dbReference type="SAM" id="Phobius"/>
    </source>
</evidence>
<keyword evidence="6" id="KW-1185">Reference proteome</keyword>
<organism evidence="5 6">
    <name type="scientific">Sphingomonas colocasiae</name>
    <dbReference type="NCBI Taxonomy" id="1848973"/>
    <lineage>
        <taxon>Bacteria</taxon>
        <taxon>Pseudomonadati</taxon>
        <taxon>Pseudomonadota</taxon>
        <taxon>Alphaproteobacteria</taxon>
        <taxon>Sphingomonadales</taxon>
        <taxon>Sphingomonadaceae</taxon>
        <taxon>Sphingomonas</taxon>
    </lineage>
</organism>
<sequence>MMGVDWVQALLVAGFVACWLGWRDTRRRAVLAGLAVAIIGVALWGIMIDRWQVGGGALFGVLALVAIAASRWRADRATKAGRAARPWRLPWITGLLWLCLALALLFPVWIFPVRALPRPDGDHAVGVRTFELDDPSRKGVSGVPADQPRRLLVRIWYPAGDVSGMRPRPYMTRAEAGMSGRAIGDSIGFPPLFSHLWHVPTNAYEDAPLAPGARALPVLFYSHGYTSFLAQNSVLLEQLASHGYMVVSIQHSGDAGATLFPNGDVVPFEPLPPQKPSDGKPDPVLVKAVAAADPGARLDAMLKLRADAVKSNDRIGMRSAATWLADRLFVHDRLQKGAVPAAVAPLVAAGRYDRVGELGMSFGGATSGAVCMIDRRCAAGINLDGTDLGYDAFDRDMPVPFLMFHSDPSHIFKLLGAPAPAEPRGSNEFSYERFANAGSLPDMHRVMLADSKHVGITDFPLFIRWPLKGMMLGTAPAGDLIGTQNDMVLAFFDHYLLGADNHFPKAQIARWRGRLVPMSSAYVARWWRTKSPAEQAEITRRIDGVRRP</sequence>
<dbReference type="Gene3D" id="3.40.50.1820">
    <property type="entry name" value="alpha/beta hydrolase"/>
    <property type="match status" value="1"/>
</dbReference>
<keyword evidence="3" id="KW-0443">Lipid metabolism</keyword>
<keyword evidence="1" id="KW-0378">Hydrolase</keyword>
<comment type="caution">
    <text evidence="5">The sequence shown here is derived from an EMBL/GenBank/DDBJ whole genome shotgun (WGS) entry which is preliminary data.</text>
</comment>
<accession>A0ABS7PRX8</accession>
<feature type="transmembrane region" description="Helical" evidence="4">
    <location>
        <begin position="53"/>
        <end position="70"/>
    </location>
</feature>
<keyword evidence="4" id="KW-0812">Transmembrane</keyword>
<evidence type="ECO:0000256" key="2">
    <source>
        <dbReference type="ARBA" id="ARBA00022963"/>
    </source>
</evidence>
<name>A0ABS7PRX8_9SPHN</name>
<dbReference type="InterPro" id="IPR029058">
    <property type="entry name" value="AB_hydrolase_fold"/>
</dbReference>
<keyword evidence="4" id="KW-0472">Membrane</keyword>
<dbReference type="PANTHER" id="PTHR10272">
    <property type="entry name" value="PLATELET-ACTIVATING FACTOR ACETYLHYDROLASE"/>
    <property type="match status" value="1"/>
</dbReference>
<protein>
    <recommendedName>
        <fullName evidence="7">Dienelactone hydrolase</fullName>
    </recommendedName>
</protein>
<keyword evidence="2" id="KW-0442">Lipid degradation</keyword>
<proteinExistence type="predicted"/>
<gene>
    <name evidence="5" type="ORF">K7G82_15600</name>
</gene>
<feature type="transmembrane region" description="Helical" evidence="4">
    <location>
        <begin position="91"/>
        <end position="111"/>
    </location>
</feature>
<evidence type="ECO:0000256" key="3">
    <source>
        <dbReference type="ARBA" id="ARBA00023098"/>
    </source>
</evidence>
<evidence type="ECO:0000313" key="5">
    <source>
        <dbReference type="EMBL" id="MBY8823729.1"/>
    </source>
</evidence>
<keyword evidence="4" id="KW-1133">Transmembrane helix</keyword>
<feature type="transmembrane region" description="Helical" evidence="4">
    <location>
        <begin position="29"/>
        <end position="47"/>
    </location>
</feature>
<dbReference type="Proteomes" id="UP000706039">
    <property type="component" value="Unassembled WGS sequence"/>
</dbReference>
<evidence type="ECO:0008006" key="7">
    <source>
        <dbReference type="Google" id="ProtNLM"/>
    </source>
</evidence>
<dbReference type="PANTHER" id="PTHR10272:SF0">
    <property type="entry name" value="PLATELET-ACTIVATING FACTOR ACETYLHYDROLASE"/>
    <property type="match status" value="1"/>
</dbReference>
<dbReference type="RefSeq" id="WP_222990839.1">
    <property type="nucleotide sequence ID" value="NZ_JAINVV010000007.1"/>
</dbReference>
<dbReference type="EMBL" id="JAINVV010000007">
    <property type="protein sequence ID" value="MBY8823729.1"/>
    <property type="molecule type" value="Genomic_DNA"/>
</dbReference>
<dbReference type="SUPFAM" id="SSF53474">
    <property type="entry name" value="alpha/beta-Hydrolases"/>
    <property type="match status" value="1"/>
</dbReference>
<dbReference type="Pfam" id="PF03403">
    <property type="entry name" value="PAF-AH_p_II"/>
    <property type="match status" value="1"/>
</dbReference>
<feature type="transmembrane region" description="Helical" evidence="4">
    <location>
        <begin position="6"/>
        <end position="22"/>
    </location>
</feature>